<dbReference type="EMBL" id="DPVV01000544">
    <property type="protein sequence ID" value="HCL04012.1"/>
    <property type="molecule type" value="Genomic_DNA"/>
</dbReference>
<accession>A0A3D2XA62</accession>
<dbReference type="Proteomes" id="UP000262969">
    <property type="component" value="Unassembled WGS sequence"/>
</dbReference>
<protein>
    <recommendedName>
        <fullName evidence="2">Cell envelope-related transcriptional attenuator domain-containing protein</fullName>
    </recommendedName>
</protein>
<proteinExistence type="inferred from homology"/>
<evidence type="ECO:0000259" key="2">
    <source>
        <dbReference type="Pfam" id="PF03816"/>
    </source>
</evidence>
<dbReference type="InterPro" id="IPR004474">
    <property type="entry name" value="LytR_CpsA_psr"/>
</dbReference>
<name>A0A3D2XA62_9FIRM</name>
<evidence type="ECO:0000313" key="4">
    <source>
        <dbReference type="Proteomes" id="UP000262969"/>
    </source>
</evidence>
<dbReference type="AlphaFoldDB" id="A0A3D2XA62"/>
<dbReference type="InterPro" id="IPR050922">
    <property type="entry name" value="LytR/CpsA/Psr_CW_biosynth"/>
</dbReference>
<gene>
    <name evidence="3" type="ORF">DHW61_16660</name>
</gene>
<evidence type="ECO:0000256" key="1">
    <source>
        <dbReference type="ARBA" id="ARBA00006068"/>
    </source>
</evidence>
<organism evidence="3 4">
    <name type="scientific">Lachnoclostridium phytofermentans</name>
    <dbReference type="NCBI Taxonomy" id="66219"/>
    <lineage>
        <taxon>Bacteria</taxon>
        <taxon>Bacillati</taxon>
        <taxon>Bacillota</taxon>
        <taxon>Clostridia</taxon>
        <taxon>Lachnospirales</taxon>
        <taxon>Lachnospiraceae</taxon>
    </lineage>
</organism>
<feature type="domain" description="Cell envelope-related transcriptional attenuator" evidence="2">
    <location>
        <begin position="78"/>
        <end position="234"/>
    </location>
</feature>
<dbReference type="Pfam" id="PF03816">
    <property type="entry name" value="LytR_cpsA_psr"/>
    <property type="match status" value="1"/>
</dbReference>
<reference evidence="3 4" key="1">
    <citation type="journal article" date="2018" name="Nat. Biotechnol.">
        <title>A standardized bacterial taxonomy based on genome phylogeny substantially revises the tree of life.</title>
        <authorList>
            <person name="Parks D.H."/>
            <person name="Chuvochina M."/>
            <person name="Waite D.W."/>
            <person name="Rinke C."/>
            <person name="Skarshewski A."/>
            <person name="Chaumeil P.A."/>
            <person name="Hugenholtz P."/>
        </authorList>
    </citation>
    <scope>NUCLEOTIDE SEQUENCE [LARGE SCALE GENOMIC DNA]</scope>
    <source>
        <strain evidence="3">UBA11728</strain>
    </source>
</reference>
<comment type="caution">
    <text evidence="3">The sequence shown here is derived from an EMBL/GenBank/DDBJ whole genome shotgun (WGS) entry which is preliminary data.</text>
</comment>
<dbReference type="NCBIfam" id="TIGR00350">
    <property type="entry name" value="lytR_cpsA_psr"/>
    <property type="match status" value="1"/>
</dbReference>
<evidence type="ECO:0000313" key="3">
    <source>
        <dbReference type="EMBL" id="HCL04012.1"/>
    </source>
</evidence>
<dbReference type="Gene3D" id="3.40.630.190">
    <property type="entry name" value="LCP protein"/>
    <property type="match status" value="1"/>
</dbReference>
<sequence length="265" mass="29985">MIVSVLIFTPLGKVILSNFVGEYLYTKFSYDGPGDNLGNYQGDGEKEVINHQTDAKKKNKDIINILLIGLEEMNHARNTDTMIVASINTKDNTLKLLSIMRDLYIDIKGHDKDRLNSVYAKGGIQLLYDTIYSNFGISLDGYLLVNFEEFEQIVDLLGGVNVTLTKKEAEYLNVHNYISKPVNRNVVEGEQLMNGNQVLGYCRVRRVSTGTESNDFGRTQRQRKVLQSIINKLKSKNMISLALKLDEILSTVYITTDIVKSDFKE</sequence>
<comment type="similarity">
    <text evidence="1">Belongs to the LytR/CpsA/Psr (LCP) family.</text>
</comment>
<dbReference type="PANTHER" id="PTHR33392">
    <property type="entry name" value="POLYISOPRENYL-TEICHOIC ACID--PEPTIDOGLYCAN TEICHOIC ACID TRANSFERASE TAGU"/>
    <property type="match status" value="1"/>
</dbReference>
<dbReference type="PANTHER" id="PTHR33392:SF6">
    <property type="entry name" value="POLYISOPRENYL-TEICHOIC ACID--PEPTIDOGLYCAN TEICHOIC ACID TRANSFERASE TAGU"/>
    <property type="match status" value="1"/>
</dbReference>